<evidence type="ECO:0000313" key="2">
    <source>
        <dbReference type="Proteomes" id="UP000010932"/>
    </source>
</evidence>
<evidence type="ECO:0000313" key="1">
    <source>
        <dbReference type="EMBL" id="ELP57013.1"/>
    </source>
</evidence>
<comment type="caution">
    <text evidence="1">The sequence shown here is derived from an EMBL/GenBank/DDBJ whole genome shotgun (WGS) entry which is preliminary data.</text>
</comment>
<dbReference type="PATRIC" id="fig|1134457.3.peg.535"/>
<dbReference type="EMBL" id="ANKQ01000001">
    <property type="protein sequence ID" value="ELP57013.1"/>
    <property type="molecule type" value="Genomic_DNA"/>
</dbReference>
<name>L7EE72_MICAE</name>
<proteinExistence type="predicted"/>
<protein>
    <submittedName>
        <fullName evidence="1">Uncharacterized protein</fullName>
    </submittedName>
</protein>
<gene>
    <name evidence="1" type="ORF">O53_1625</name>
</gene>
<sequence>MPIHGPEERKIVRPSGKSDRGKIFLDWSSQKIPVRVKLIIDRLCEESDPHDQ</sequence>
<organism evidence="1 2">
    <name type="scientific">Microcystis aeruginosa TAIHU98</name>
    <dbReference type="NCBI Taxonomy" id="1134457"/>
    <lineage>
        <taxon>Bacteria</taxon>
        <taxon>Bacillati</taxon>
        <taxon>Cyanobacteriota</taxon>
        <taxon>Cyanophyceae</taxon>
        <taxon>Oscillatoriophycideae</taxon>
        <taxon>Chroococcales</taxon>
        <taxon>Microcystaceae</taxon>
        <taxon>Microcystis</taxon>
    </lineage>
</organism>
<dbReference type="AlphaFoldDB" id="L7EE72"/>
<accession>L7EE72</accession>
<reference evidence="1 2" key="1">
    <citation type="journal article" date="2013" name="Genome Announc.">
        <title>Whole-Genome Sequence of Microcystis aeruginosa TAIHU98, a Nontoxic Bloom-Forming Strain Isolated from Taihu Lake, China.</title>
        <authorList>
            <person name="Yang C."/>
            <person name="Zhang W."/>
            <person name="Ren M."/>
            <person name="Song L."/>
            <person name="Li T."/>
            <person name="Zhao J."/>
        </authorList>
    </citation>
    <scope>NUCLEOTIDE SEQUENCE [LARGE SCALE GENOMIC DNA]</scope>
    <source>
        <strain evidence="1 2">TAIHU98</strain>
    </source>
</reference>
<dbReference type="Proteomes" id="UP000010932">
    <property type="component" value="Unassembled WGS sequence"/>
</dbReference>